<comment type="subcellular location">
    <subcellularLocation>
        <location evidence="1">Cell projection</location>
        <location evidence="1">Cilium</location>
    </subcellularLocation>
    <subcellularLocation>
        <location evidence="2">Cytoplasm</location>
    </subcellularLocation>
</comment>
<dbReference type="Pfam" id="PF15780">
    <property type="entry name" value="ASH"/>
    <property type="match status" value="1"/>
</dbReference>
<dbReference type="Gene3D" id="2.60.40.4070">
    <property type="match status" value="1"/>
</dbReference>
<gene>
    <name evidence="10" type="ORF">ACFL6M_06685</name>
</gene>
<evidence type="ECO:0000313" key="11">
    <source>
        <dbReference type="Proteomes" id="UP001593833"/>
    </source>
</evidence>
<feature type="domain" description="HYDIN/VesB/CFA65-like Ig-like" evidence="9">
    <location>
        <begin position="699"/>
        <end position="777"/>
    </location>
</feature>
<dbReference type="EMBL" id="JBHPKH010000108">
    <property type="protein sequence ID" value="MFC1573268.1"/>
    <property type="molecule type" value="Genomic_DNA"/>
</dbReference>
<keyword evidence="4" id="KW-0969">Cilium</keyword>
<keyword evidence="3" id="KW-0963">Cytoplasm</keyword>
<dbReference type="InterPro" id="IPR031549">
    <property type="entry name" value="ASH"/>
</dbReference>
<evidence type="ECO:0000259" key="7">
    <source>
        <dbReference type="Pfam" id="PF13860"/>
    </source>
</evidence>
<dbReference type="InterPro" id="IPR013783">
    <property type="entry name" value="Ig-like_fold"/>
</dbReference>
<feature type="domain" description="HYDIN/VesB/CFA65-like Ig-like" evidence="9">
    <location>
        <begin position="211"/>
        <end position="284"/>
    </location>
</feature>
<evidence type="ECO:0000313" key="10">
    <source>
        <dbReference type="EMBL" id="MFC1573268.1"/>
    </source>
</evidence>
<evidence type="ECO:0000256" key="6">
    <source>
        <dbReference type="SAM" id="SignalP"/>
    </source>
</evidence>
<dbReference type="Pfam" id="PF22544">
    <property type="entry name" value="HYDIN_VesB_CFA65-like_Ig"/>
    <property type="match status" value="2"/>
</dbReference>
<feature type="signal peptide" evidence="6">
    <location>
        <begin position="1"/>
        <end position="31"/>
    </location>
</feature>
<evidence type="ECO:0000256" key="3">
    <source>
        <dbReference type="ARBA" id="ARBA00022490"/>
    </source>
</evidence>
<feature type="chain" id="PRO_5047066770" evidence="6">
    <location>
        <begin position="32"/>
        <end position="1320"/>
    </location>
</feature>
<evidence type="ECO:0000256" key="5">
    <source>
        <dbReference type="ARBA" id="ARBA00023273"/>
    </source>
</evidence>
<proteinExistence type="predicted"/>
<dbReference type="Proteomes" id="UP001593833">
    <property type="component" value="Unassembled WGS sequence"/>
</dbReference>
<evidence type="ECO:0000259" key="8">
    <source>
        <dbReference type="Pfam" id="PF15780"/>
    </source>
</evidence>
<feature type="domain" description="Abnormal spindle-like microcephaly-associated protein ASH" evidence="8">
    <location>
        <begin position="409"/>
        <end position="482"/>
    </location>
</feature>
<keyword evidence="11" id="KW-1185">Reference proteome</keyword>
<comment type="caution">
    <text evidence="10">The sequence shown here is derived from an EMBL/GenBank/DDBJ whole genome shotgun (WGS) entry which is preliminary data.</text>
</comment>
<dbReference type="InterPro" id="IPR025965">
    <property type="entry name" value="FlgD/Vpr_Ig-like"/>
</dbReference>
<dbReference type="NCBIfam" id="NF012200">
    <property type="entry name" value="choice_anch_D"/>
    <property type="match status" value="4"/>
</dbReference>
<accession>A0ABV6YLQ8</accession>
<keyword evidence="5" id="KW-0966">Cell projection</keyword>
<evidence type="ECO:0000256" key="2">
    <source>
        <dbReference type="ARBA" id="ARBA00004496"/>
    </source>
</evidence>
<keyword evidence="6" id="KW-0732">Signal</keyword>
<reference evidence="10 11" key="1">
    <citation type="submission" date="2024-09" db="EMBL/GenBank/DDBJ databases">
        <authorList>
            <person name="D'Angelo T."/>
        </authorList>
    </citation>
    <scope>NUCLEOTIDE SEQUENCE [LARGE SCALE GENOMIC DNA]</scope>
    <source>
        <strain evidence="10">SAG AM-320-E07</strain>
    </source>
</reference>
<dbReference type="PANTHER" id="PTHR45912:SF3">
    <property type="entry name" value="CILIA- AND FLAGELLA-ASSOCIATED PROTEIN 47"/>
    <property type="match status" value="1"/>
</dbReference>
<name>A0ABV6YLQ8_UNCEI</name>
<evidence type="ECO:0000256" key="4">
    <source>
        <dbReference type="ARBA" id="ARBA00023069"/>
    </source>
</evidence>
<protein>
    <submittedName>
        <fullName evidence="10">Choice-of-anchor D domain-containing protein</fullName>
    </submittedName>
</protein>
<evidence type="ECO:0000259" key="9">
    <source>
        <dbReference type="Pfam" id="PF22544"/>
    </source>
</evidence>
<dbReference type="PANTHER" id="PTHR45912">
    <property type="entry name" value="CILIA- AND FLAGELLA-ASSOCIATED PROTEIN 47"/>
    <property type="match status" value="1"/>
</dbReference>
<dbReference type="Pfam" id="PF13860">
    <property type="entry name" value="FlgD_ig"/>
    <property type="match status" value="1"/>
</dbReference>
<evidence type="ECO:0000256" key="1">
    <source>
        <dbReference type="ARBA" id="ARBA00004138"/>
    </source>
</evidence>
<dbReference type="InterPro" id="IPR053879">
    <property type="entry name" value="HYDIN_VesB_CFA65-like_Ig"/>
</dbReference>
<organism evidence="10 11">
    <name type="scientific">Eiseniibacteriota bacterium</name>
    <dbReference type="NCBI Taxonomy" id="2212470"/>
    <lineage>
        <taxon>Bacteria</taxon>
        <taxon>Candidatus Eiseniibacteriota</taxon>
    </lineage>
</organism>
<sequence length="1320" mass="140574">MRIRTNTLLMQGGFVLAASLFLMLMALPVASAPDQSPEPTPTFDFGFGTYSDPTKVRGGGERIAIRTPLKTYEYVSDDCPPQLIPPGGQTHFDCDFGTIYNYMEFEDCFHGPDGDWWVIVEYYIQYSDDGGDTWDTLFDYEVPSAGECASCTYLCYWSQFNVSESVACEYLECANYAWRVRVGIRDVEGGSDEIWANSPNFYFVGECPACDVSPSTLSFDVDHIGQSQSRTFTITNTGGGTLSGSISEGCPEFSVSPSSYSLASNQSQTITVTYTPQDCGDDTCNLNLTSPCNDVFCNATGPDEPQCVLSTNTLSFDVSQIGQSQTQTFTVTNAGCGVLSGSISESSPEFSVSPMSYNLGEEQSSTISVTYTPQDCGNDNCSLSLSLPCSGVTCNANGPDEPECQISPTTLTFVVAEIGQSQSRTLTFCNPGCGDWSGCISLPCPELSVVPACFNLGPGQCITLTITYTPQNCGDDNCTMTLPPPCNDVIISIALTGPSEPDCSVSPTSLTFDVPTIGGSQSKTFSITNIGCGTLNGTVSEPCSEFSVSSPSYNLGPNQPKTFTVTYSPNDCGNDNCTIETGNGLCSDVSCSATGPICGCVVTPTSLSFDVGATGEGDSQTFTISNEGGTALSGSISESCPEFLVDPTDYSIPPGGATVFTVTYTPVDCGNDDCTIETGNDLCADVDCSATGPSTPVCSVGPQTLDFGSVHVDATGTLPFTVTNTGCGTLSGSISVTCPEFDVSPSSYTLEPDESSTFTVEFDPPTTGEFSCTIVVDGTECQDVNCTGVGIDCPLDCNFTVTGSSYSILITSATLDGDPIEPGDKICVYDGDLCVGGVEWTGETPLGCAAWADDPQTDPIDGYVCGNPISFGMIDVDPCVEYSTCDIVFSVGDGSFCDGAYASVAIDFCSHVTQCCELHGNWNWVSFHVDPEGDCDAPPVVFADCDDGINIAQARNGDFWIPGVYDGIGCMDYCTGMLKVHFQEEAAPCVICVTGQLCDLSTPIPMAAGWNWIGYLPLDCYAPEATLGSIWDNLVIIQNEGGDFCIPDLYCGIAEMCPCEGFTAYMSDPGTLVYEIPSSPLATARPDVSPRIPSRHYVSTDRTGDFQAVLIEDVAVEDLSLEIGDEIGVFVRKLCVGAAVWDGNMPLGLTAWADDPQTDRKDGYLPGELLQIRVWDQSERREIPVQAEYTTGSAMLGQHPVIVTRLTSALALKAPKTPGGVGEDGIGIPLQYSIQHQPNPARIGTMFRLGLPEPASVTLDIYTTSGRLVRLLMDRKVSAGFHQVEWDGRDESGRVVADGVYFYRFVSPNHDETRSMVFLR</sequence>
<dbReference type="Gene3D" id="2.60.40.10">
    <property type="entry name" value="Immunoglobulins"/>
    <property type="match status" value="6"/>
</dbReference>
<feature type="domain" description="FlgD/Vpr Ig-like" evidence="7">
    <location>
        <begin position="1248"/>
        <end position="1301"/>
    </location>
</feature>